<feature type="domain" description="TRAPPC10/Trs130 N-terminal" evidence="12">
    <location>
        <begin position="524"/>
        <end position="849"/>
    </location>
</feature>
<evidence type="ECO:0000256" key="8">
    <source>
        <dbReference type="ARBA" id="ARBA00023180"/>
    </source>
</evidence>
<comment type="similarity">
    <text evidence="2">Belongs to the peptidase S10 family.</text>
</comment>
<keyword evidence="6" id="KW-0378">Hydrolase</keyword>
<keyword evidence="3" id="KW-0813">Transport</keyword>
<dbReference type="Pfam" id="PF23274">
    <property type="entry name" value="DUF7077"/>
    <property type="match status" value="1"/>
</dbReference>
<keyword evidence="8" id="KW-0325">Glycoprotein</keyword>
<dbReference type="Proteomes" id="UP000650533">
    <property type="component" value="Chromosome 8"/>
</dbReference>
<dbReference type="InterPro" id="IPR001563">
    <property type="entry name" value="Peptidase_S10"/>
</dbReference>
<reference evidence="14" key="1">
    <citation type="submission" date="2020-05" db="EMBL/GenBank/DDBJ databases">
        <title>Evolutionary and genomic comparisons of hybrid uninucleate and nonhybrid Rhizoctonia fungi.</title>
        <authorList>
            <person name="Li C."/>
            <person name="Chen X."/>
        </authorList>
    </citation>
    <scope>NUCLEOTIDE SEQUENCE</scope>
    <source>
        <strain evidence="14">AG-1 IA</strain>
    </source>
</reference>
<dbReference type="GeneID" id="67032240"/>
<evidence type="ECO:0000259" key="11">
    <source>
        <dbReference type="Pfam" id="PF12584"/>
    </source>
</evidence>
<dbReference type="GO" id="GO:0004185">
    <property type="term" value="F:serine-type carboxypeptidase activity"/>
    <property type="evidence" value="ECO:0007669"/>
    <property type="project" value="InterPro"/>
</dbReference>
<gene>
    <name evidence="14" type="ORF">RhiXN_09961</name>
</gene>
<dbReference type="KEGG" id="rsx:RhiXN_09961"/>
<dbReference type="PRINTS" id="PR00724">
    <property type="entry name" value="CRBOXYPTASEC"/>
</dbReference>
<dbReference type="PANTHER" id="PTHR13251">
    <property type="entry name" value="EPILEPSY HOLOPROSENCEPHALY CANDIDATE 1/TMEM1"/>
    <property type="match status" value="1"/>
</dbReference>
<evidence type="ECO:0000313" key="15">
    <source>
        <dbReference type="Proteomes" id="UP000650533"/>
    </source>
</evidence>
<dbReference type="InterPro" id="IPR055505">
    <property type="entry name" value="DUF7077"/>
</dbReference>
<dbReference type="GO" id="GO:0005829">
    <property type="term" value="C:cytosol"/>
    <property type="evidence" value="ECO:0007669"/>
    <property type="project" value="GOC"/>
</dbReference>
<dbReference type="InterPro" id="IPR056913">
    <property type="entry name" value="TRAPPC10/Trs130_N"/>
</dbReference>
<protein>
    <submittedName>
        <fullName evidence="14">Serine carboxypeptidase</fullName>
    </submittedName>
</protein>
<evidence type="ECO:0000313" key="14">
    <source>
        <dbReference type="EMBL" id="QRW22374.1"/>
    </source>
</evidence>
<organism evidence="14 15">
    <name type="scientific">Rhizoctonia solani</name>
    <dbReference type="NCBI Taxonomy" id="456999"/>
    <lineage>
        <taxon>Eukaryota</taxon>
        <taxon>Fungi</taxon>
        <taxon>Dikarya</taxon>
        <taxon>Basidiomycota</taxon>
        <taxon>Agaricomycotina</taxon>
        <taxon>Agaricomycetes</taxon>
        <taxon>Cantharellales</taxon>
        <taxon>Ceratobasidiaceae</taxon>
        <taxon>Rhizoctonia</taxon>
    </lineage>
</organism>
<evidence type="ECO:0000256" key="2">
    <source>
        <dbReference type="ARBA" id="ARBA00009431"/>
    </source>
</evidence>
<feature type="domain" description="DUF7077" evidence="13">
    <location>
        <begin position="1230"/>
        <end position="1333"/>
    </location>
</feature>
<dbReference type="EMBL" id="CP059665">
    <property type="protein sequence ID" value="QRW22374.1"/>
    <property type="molecule type" value="Genomic_DNA"/>
</dbReference>
<comment type="subcellular location">
    <subcellularLocation>
        <location evidence="1">Golgi apparatus</location>
    </subcellularLocation>
</comment>
<dbReference type="Pfam" id="PF00450">
    <property type="entry name" value="Peptidase_S10"/>
    <property type="match status" value="1"/>
</dbReference>
<dbReference type="GO" id="GO:1990071">
    <property type="term" value="C:TRAPPII protein complex"/>
    <property type="evidence" value="ECO:0007669"/>
    <property type="project" value="InterPro"/>
</dbReference>
<evidence type="ECO:0000256" key="1">
    <source>
        <dbReference type="ARBA" id="ARBA00004555"/>
    </source>
</evidence>
<dbReference type="GO" id="GO:0006508">
    <property type="term" value="P:proteolysis"/>
    <property type="evidence" value="ECO:0007669"/>
    <property type="project" value="UniProtKB-KW"/>
</dbReference>
<dbReference type="GO" id="GO:0006891">
    <property type="term" value="P:intra-Golgi vesicle-mediated transport"/>
    <property type="evidence" value="ECO:0007669"/>
    <property type="project" value="TreeGrafter"/>
</dbReference>
<keyword evidence="10" id="KW-0732">Signal</keyword>
<dbReference type="InterPro" id="IPR029058">
    <property type="entry name" value="AB_hydrolase_fold"/>
</dbReference>
<accession>A0A8H8SYC7</accession>
<dbReference type="InterPro" id="IPR022233">
    <property type="entry name" value="TRAPPC10/Trs130_C"/>
</dbReference>
<evidence type="ECO:0000256" key="4">
    <source>
        <dbReference type="ARBA" id="ARBA00022645"/>
    </source>
</evidence>
<dbReference type="PANTHER" id="PTHR13251:SF3">
    <property type="entry name" value="TRAFFICKING PROTEIN PARTICLE COMPLEX SUBUNIT 10"/>
    <property type="match status" value="1"/>
</dbReference>
<evidence type="ECO:0000259" key="13">
    <source>
        <dbReference type="Pfam" id="PF23274"/>
    </source>
</evidence>
<feature type="domain" description="TRAPPC10/Trs130 C-terminal" evidence="11">
    <location>
        <begin position="1552"/>
        <end position="1685"/>
    </location>
</feature>
<evidence type="ECO:0000259" key="12">
    <source>
        <dbReference type="Pfam" id="PF23036"/>
    </source>
</evidence>
<evidence type="ECO:0000256" key="10">
    <source>
        <dbReference type="SAM" id="SignalP"/>
    </source>
</evidence>
<keyword evidence="7" id="KW-0333">Golgi apparatus</keyword>
<feature type="signal peptide" evidence="10">
    <location>
        <begin position="1"/>
        <end position="18"/>
    </location>
</feature>
<dbReference type="RefSeq" id="XP_043182611.1">
    <property type="nucleotide sequence ID" value="XM_043329777.1"/>
</dbReference>
<evidence type="ECO:0000256" key="5">
    <source>
        <dbReference type="ARBA" id="ARBA00022670"/>
    </source>
</evidence>
<dbReference type="Gene3D" id="3.40.50.1820">
    <property type="entry name" value="alpha/beta hydrolase"/>
    <property type="match status" value="1"/>
</dbReference>
<dbReference type="Pfam" id="PF23036">
    <property type="entry name" value="TRAPPC10_1st"/>
    <property type="match status" value="1"/>
</dbReference>
<keyword evidence="4 14" id="KW-0121">Carboxypeptidase</keyword>
<dbReference type="Gene3D" id="1.10.287.410">
    <property type="match status" value="1"/>
</dbReference>
<keyword evidence="5" id="KW-0645">Protease</keyword>
<evidence type="ECO:0000256" key="6">
    <source>
        <dbReference type="ARBA" id="ARBA00022801"/>
    </source>
</evidence>
<dbReference type="InterPro" id="IPR045126">
    <property type="entry name" value="TRAPPC10/Trs130"/>
</dbReference>
<feature type="chain" id="PRO_5034906238" evidence="10">
    <location>
        <begin position="19"/>
        <end position="1702"/>
    </location>
</feature>
<dbReference type="GO" id="GO:0034498">
    <property type="term" value="P:early endosome to Golgi transport"/>
    <property type="evidence" value="ECO:0007669"/>
    <property type="project" value="TreeGrafter"/>
</dbReference>
<proteinExistence type="inferred from homology"/>
<dbReference type="PROSITE" id="PS00131">
    <property type="entry name" value="CARBOXYPEPT_SER_SER"/>
    <property type="match status" value="1"/>
</dbReference>
<evidence type="ECO:0000256" key="3">
    <source>
        <dbReference type="ARBA" id="ARBA00022448"/>
    </source>
</evidence>
<dbReference type="InterPro" id="IPR018202">
    <property type="entry name" value="Ser_caboxypep_ser_AS"/>
</dbReference>
<evidence type="ECO:0000256" key="9">
    <source>
        <dbReference type="SAM" id="MobiDB-lite"/>
    </source>
</evidence>
<evidence type="ECO:0000256" key="7">
    <source>
        <dbReference type="ARBA" id="ARBA00023034"/>
    </source>
</evidence>
<feature type="region of interest" description="Disordered" evidence="9">
    <location>
        <begin position="914"/>
        <end position="940"/>
    </location>
</feature>
<dbReference type="SUPFAM" id="SSF53474">
    <property type="entry name" value="alpha/beta-Hydrolases"/>
    <property type="match status" value="1"/>
</dbReference>
<name>A0A8H8SYC7_9AGAM</name>
<sequence length="1702" mass="188775">MRFRLVLLSLAFVCPSLGSVIFQNGQPEGVEPETNDVQFEHFSHTALPNSKLRVKSPSKLCDPSVKQYSGYLDISEDKHVFFWFFEARNNPGSAPVAIWLNGGPGCSSSTGLFLELGPCTVSEGGRNTTINPWSWNTNVNMLFIDQPAGVGYSYNTGSTMTNSLEAAKDMWVFLQLFYRRFGEYAGELHVAGESYAGIYIPYIAHKIWENNKQVDKFNGDWLKINLTSIMIGGGLTHPWYQFGATYDWWCGGGKWQVWKKNSTECKKLKKHEVTCLRMIEYCDKVDTDLVCGATAQFCLEEMTDMINQSGLNLLDARSNCDARNGSFACYPEVGWMSKYLNYPDVKSELGIASHIEFKPCTSVINQAFIHSGDAIRNAAALLPEMIEGGVRMLNYAGDAAVTLDLLSALSGMILWLENLNTTFQQSFVNSFRENSQSGDRIAGHIRTTSSGNDSGRIALMEIHEAGHLAPHDQPQATLDMFNRPASISSRAYTPSPISPGPGALASNGNVKITYTLAHSIQSSPHFAVLLESLRSRVQPLRNLHWKPSAGTLPNSSIRTIQSVDAELIPLDLGISSARLSAVDGFGGDGMTRSQIPVTVLAKPFINLWLGMCEDADTYKNVVRRQLKDWVASVTTQSKRDQEWLIVLVNISSPGQDATGSAGKRLFQMKGSIIDRMRADFTLAKRDRCVQLNYVTGGQDDPAAWTELIAKIKDAIITTLDSRIADRIDDVRRTEAQRAVPGWNFCTFFVLKESIAESFEGMTLLDAALLQYSELEASFYQVLKEKNLSWFGKLGGTAPGDDAAPLLSVTKKPYRDLIMSNNISVFDFRCYLVARQCLLLAKMGAIAHVANKASGFIIDECDAWMESANGQESPMDTRGISYSAAKCELLELSRVQLDKIGIRAGHLPRTAPFSASLPEQEVKSRPSSATYDPFTSAPESKNEEHYRMSRLGVTNAYLLEAIDNITVFDDLYKNLVVRIIDTCQSSGRVRTAAQLRGILAALYLHRGDIPSAQSIYAKLPANYANQHWNLLEGYMRFLHLETSKSLENTSPEDFANRAIALLKVDLLSSQQTQHSAYSERIQQTLQSALHASSNLGSPLRIQDFSPVDLRLASDIARLDNSKDGSFLDFIASSKFPEAVEVKHIKVTFKGKDGVSVAFEETLTEFPPGNSSLSLFCPDPIVGLLVVSELEYQISGLLFQVTPPESRNPVSSTKVNLSEVRVNVRIPEDNKATQVMMQMPRHVILGDQRVLFKIFTGRNDLRSGTMTVTSSSSQIKYNLASTKVLSEPCGSIGCTNEGISVEDLPTDYELILSVPFSGSPRNDELEGTLNFVYTTVAQPEVKRMIKRACKSYVGLPLIVNINDKFRDQRLFTNIVVHSANQELIRIAKATLVNNSDSKLSVKQCARSPVVVLVRPSRPVPWLFQIQSGTTNERPMGETLKLKITYRSLHEDLDTILGATAIYNGTLNPRKQEESRDLSRNALLNDSRWIDMLELFCQSPKIEAETWAKQLVGHAPITLDFDTVLNAIKEMRETDANSQTETLDERSKWRTVTMPFDVPLMTIVNRVKVVPRLPPSTTMYAGQPLDITVSIEASFHWAGSSEDAETKYMMRYDVLSDMDSGWLVNGPKRGEYIAQDKSIFTLNLTLLPLRHGILSLPIINAEPGSDSGGPRPSCETWQSDGAQKITVLPRNSRSTYTIAMPIPVV</sequence>
<dbReference type="Pfam" id="PF12584">
    <property type="entry name" value="TRAPPC10"/>
    <property type="match status" value="1"/>
</dbReference>